<protein>
    <submittedName>
        <fullName evidence="2">Transient receptor potential cation channel subfamily M member 7</fullName>
    </submittedName>
</protein>
<dbReference type="EMBL" id="QXTE01000016">
    <property type="protein sequence ID" value="TFK13338.1"/>
    <property type="molecule type" value="Genomic_DNA"/>
</dbReference>
<name>A0A4D9F1Y6_9SAUR</name>
<organism evidence="2 3">
    <name type="scientific">Platysternon megacephalum</name>
    <name type="common">big-headed turtle</name>
    <dbReference type="NCBI Taxonomy" id="55544"/>
    <lineage>
        <taxon>Eukaryota</taxon>
        <taxon>Metazoa</taxon>
        <taxon>Chordata</taxon>
        <taxon>Craniata</taxon>
        <taxon>Vertebrata</taxon>
        <taxon>Euteleostomi</taxon>
        <taxon>Archelosauria</taxon>
        <taxon>Testudinata</taxon>
        <taxon>Testudines</taxon>
        <taxon>Cryptodira</taxon>
        <taxon>Durocryptodira</taxon>
        <taxon>Testudinoidea</taxon>
        <taxon>Platysternidae</taxon>
        <taxon>Platysternon</taxon>
    </lineage>
</organism>
<keyword evidence="3" id="KW-1185">Reference proteome</keyword>
<dbReference type="AlphaFoldDB" id="A0A4D9F1Y6"/>
<evidence type="ECO:0000313" key="3">
    <source>
        <dbReference type="Proteomes" id="UP000297703"/>
    </source>
</evidence>
<reference evidence="2 3" key="2">
    <citation type="submission" date="2019-04" db="EMBL/GenBank/DDBJ databases">
        <title>The genome sequence of big-headed turtle.</title>
        <authorList>
            <person name="Gong S."/>
        </authorList>
    </citation>
    <scope>NUCLEOTIDE SEQUENCE [LARGE SCALE GENOMIC DNA]</scope>
    <source>
        <strain evidence="2">DO16091913</strain>
        <tissue evidence="2">Muscle</tissue>
    </source>
</reference>
<sequence length="129" mass="14180">MCSVYEAVLPRPTLLSLRLEERVPSWASLAREGSSVPTSGADIMLRTCKPPPLCRQDLKAVVSSACMTLCEQNNSSPETSFLLCSSSPFADQCTDGGGNPERQRRANYRKEKWKRPAGSLRSFAPSTQQ</sequence>
<comment type="caution">
    <text evidence="2">The sequence shown here is derived from an EMBL/GenBank/DDBJ whole genome shotgun (WGS) entry which is preliminary data.</text>
</comment>
<evidence type="ECO:0000256" key="1">
    <source>
        <dbReference type="SAM" id="MobiDB-lite"/>
    </source>
</evidence>
<evidence type="ECO:0000313" key="2">
    <source>
        <dbReference type="EMBL" id="TFK13338.1"/>
    </source>
</evidence>
<keyword evidence="2" id="KW-0675">Receptor</keyword>
<proteinExistence type="predicted"/>
<reference evidence="2 3" key="1">
    <citation type="submission" date="2019-04" db="EMBL/GenBank/DDBJ databases">
        <title>Draft genome of the big-headed turtle Platysternon megacephalum.</title>
        <authorList>
            <person name="Gong S."/>
        </authorList>
    </citation>
    <scope>NUCLEOTIDE SEQUENCE [LARGE SCALE GENOMIC DNA]</scope>
    <source>
        <strain evidence="2">DO16091913</strain>
        <tissue evidence="2">Muscle</tissue>
    </source>
</reference>
<feature type="compositionally biased region" description="Basic and acidic residues" evidence="1">
    <location>
        <begin position="101"/>
        <end position="110"/>
    </location>
</feature>
<accession>A0A4D9F1Y6</accession>
<dbReference type="Proteomes" id="UP000297703">
    <property type="component" value="Unassembled WGS sequence"/>
</dbReference>
<feature type="region of interest" description="Disordered" evidence="1">
    <location>
        <begin position="92"/>
        <end position="129"/>
    </location>
</feature>
<gene>
    <name evidence="2" type="ORF">DR999_PMT03291</name>
</gene>